<dbReference type="PANTHER" id="PTHR43254:SF3">
    <property type="entry name" value="C-TERMINAL BINDING PROTEIN AN"/>
    <property type="match status" value="1"/>
</dbReference>
<dbReference type="PANTHER" id="PTHR43254">
    <property type="entry name" value="C-TERMINAL BINDING PROTEIN AN-RELATED"/>
    <property type="match status" value="1"/>
</dbReference>
<feature type="compositionally biased region" description="Polar residues" evidence="1">
    <location>
        <begin position="44"/>
        <end position="57"/>
    </location>
</feature>
<dbReference type="InterPro" id="IPR045015">
    <property type="entry name" value="AN-like"/>
</dbReference>
<feature type="compositionally biased region" description="Basic and acidic residues" evidence="1">
    <location>
        <begin position="1"/>
        <end position="12"/>
    </location>
</feature>
<reference evidence="2 3" key="1">
    <citation type="submission" date="2023-10" db="EMBL/GenBank/DDBJ databases">
        <title>Chromosome-scale genome assembly provides insights into flower coloration mechanisms of Canna indica.</title>
        <authorList>
            <person name="Li C."/>
        </authorList>
    </citation>
    <scope>NUCLEOTIDE SEQUENCE [LARGE SCALE GENOMIC DNA]</scope>
    <source>
        <tissue evidence="2">Flower</tissue>
    </source>
</reference>
<accession>A0AAQ3KRB4</accession>
<dbReference type="Proteomes" id="UP001327560">
    <property type="component" value="Chromosome 7"/>
</dbReference>
<organism evidence="2 3">
    <name type="scientific">Canna indica</name>
    <name type="common">Indian-shot</name>
    <dbReference type="NCBI Taxonomy" id="4628"/>
    <lineage>
        <taxon>Eukaryota</taxon>
        <taxon>Viridiplantae</taxon>
        <taxon>Streptophyta</taxon>
        <taxon>Embryophyta</taxon>
        <taxon>Tracheophyta</taxon>
        <taxon>Spermatophyta</taxon>
        <taxon>Magnoliopsida</taxon>
        <taxon>Liliopsida</taxon>
        <taxon>Zingiberales</taxon>
        <taxon>Cannaceae</taxon>
        <taxon>Canna</taxon>
    </lineage>
</organism>
<feature type="region of interest" description="Disordered" evidence="1">
    <location>
        <begin position="1"/>
        <end position="61"/>
    </location>
</feature>
<dbReference type="EMBL" id="CP136896">
    <property type="protein sequence ID" value="WOL13692.1"/>
    <property type="molecule type" value="Genomic_DNA"/>
</dbReference>
<gene>
    <name evidence="2" type="ORF">Cni_G22465</name>
</gene>
<proteinExistence type="predicted"/>
<dbReference type="Gene3D" id="3.40.50.720">
    <property type="entry name" value="NAD(P)-binding Rossmann-like Domain"/>
    <property type="match status" value="2"/>
</dbReference>
<evidence type="ECO:0000256" key="1">
    <source>
        <dbReference type="SAM" id="MobiDB-lite"/>
    </source>
</evidence>
<dbReference type="GO" id="GO:0000226">
    <property type="term" value="P:microtubule cytoskeleton organization"/>
    <property type="evidence" value="ECO:0007669"/>
    <property type="project" value="InterPro"/>
</dbReference>
<evidence type="ECO:0000313" key="3">
    <source>
        <dbReference type="Proteomes" id="UP001327560"/>
    </source>
</evidence>
<dbReference type="AlphaFoldDB" id="A0AAQ3KRB4"/>
<name>A0AAQ3KRB4_9LILI</name>
<evidence type="ECO:0000313" key="2">
    <source>
        <dbReference type="EMBL" id="WOL13692.1"/>
    </source>
</evidence>
<keyword evidence="3" id="KW-1185">Reference proteome</keyword>
<sequence>MLNWRKYKEASGKGKNPLVDSLLKPMRASRCLNPGVSRARPEETGSSVSSDSLTPSGSPLRHQKIVRRIDESLLPQAATHPLGDESMLPEAASIASDPSLEREALAGTAAVEHAGLPGLSGGRIKSISAVLLHSLALLPRAAQRHLRPWQLILCLGSLDHAVDFALAVDLGLRLIHVDANRVEEIADTIMALFLGLLRRTHLLSRHSSSSSAASGWLGSIQPLCRGMRRCRGLVLGIIGRSVSARCLATRSLAFKIFARCVLISEGEQVD</sequence>
<protein>
    <submittedName>
        <fullName evidence="2">Uncharacterized protein</fullName>
    </submittedName>
</protein>